<evidence type="ECO:0000256" key="7">
    <source>
        <dbReference type="SAM" id="MobiDB-lite"/>
    </source>
</evidence>
<feature type="transmembrane region" description="Helical" evidence="8">
    <location>
        <begin position="186"/>
        <end position="206"/>
    </location>
</feature>
<dbReference type="RefSeq" id="XP_066832101.1">
    <property type="nucleotide sequence ID" value="XM_066975465.1"/>
</dbReference>
<dbReference type="EMBL" id="OZ022410">
    <property type="protein sequence ID" value="CAK9441294.1"/>
    <property type="molecule type" value="Genomic_DNA"/>
</dbReference>
<comment type="subcellular location">
    <subcellularLocation>
        <location evidence="1">Endomembrane system</location>
        <topology evidence="1">Multi-pass membrane protein</topology>
    </subcellularLocation>
</comment>
<dbReference type="Gene3D" id="1.20.1250.20">
    <property type="entry name" value="MFS general substrate transporter like domains"/>
    <property type="match status" value="1"/>
</dbReference>
<keyword evidence="4 8" id="KW-0812">Transmembrane</keyword>
<organism evidence="10 11">
    <name type="scientific">Lodderomyces beijingensis</name>
    <dbReference type="NCBI Taxonomy" id="1775926"/>
    <lineage>
        <taxon>Eukaryota</taxon>
        <taxon>Fungi</taxon>
        <taxon>Dikarya</taxon>
        <taxon>Ascomycota</taxon>
        <taxon>Saccharomycotina</taxon>
        <taxon>Pichiomycetes</taxon>
        <taxon>Debaryomycetaceae</taxon>
        <taxon>Candida/Lodderomyces clade</taxon>
        <taxon>Lodderomyces</taxon>
    </lineage>
</organism>
<feature type="transmembrane region" description="Helical" evidence="8">
    <location>
        <begin position="422"/>
        <end position="442"/>
    </location>
</feature>
<feature type="transmembrane region" description="Helical" evidence="8">
    <location>
        <begin position="363"/>
        <end position="383"/>
    </location>
</feature>
<feature type="transmembrane region" description="Helical" evidence="8">
    <location>
        <begin position="90"/>
        <end position="115"/>
    </location>
</feature>
<dbReference type="InterPro" id="IPR011701">
    <property type="entry name" value="MFS"/>
</dbReference>
<protein>
    <recommendedName>
        <fullName evidence="9">Major facilitator superfamily (MFS) profile domain-containing protein</fullName>
    </recommendedName>
</protein>
<evidence type="ECO:0000256" key="6">
    <source>
        <dbReference type="ARBA" id="ARBA00023136"/>
    </source>
</evidence>
<evidence type="ECO:0000256" key="3">
    <source>
        <dbReference type="ARBA" id="ARBA00022448"/>
    </source>
</evidence>
<feature type="transmembrane region" description="Helical" evidence="8">
    <location>
        <begin position="567"/>
        <end position="585"/>
    </location>
</feature>
<dbReference type="GeneID" id="92210359"/>
<feature type="transmembrane region" description="Helical" evidence="8">
    <location>
        <begin position="158"/>
        <end position="180"/>
    </location>
</feature>
<proteinExistence type="inferred from homology"/>
<feature type="transmembrane region" description="Helical" evidence="8">
    <location>
        <begin position="321"/>
        <end position="342"/>
    </location>
</feature>
<evidence type="ECO:0000259" key="9">
    <source>
        <dbReference type="PROSITE" id="PS50850"/>
    </source>
</evidence>
<feature type="transmembrane region" description="Helical" evidence="8">
    <location>
        <begin position="454"/>
        <end position="478"/>
    </location>
</feature>
<feature type="transmembrane region" description="Helical" evidence="8">
    <location>
        <begin position="243"/>
        <end position="267"/>
    </location>
</feature>
<feature type="transmembrane region" description="Helical" evidence="8">
    <location>
        <begin position="288"/>
        <end position="309"/>
    </location>
</feature>
<evidence type="ECO:0000313" key="11">
    <source>
        <dbReference type="Proteomes" id="UP001497383"/>
    </source>
</evidence>
<dbReference type="PANTHER" id="PTHR23501:SF191">
    <property type="entry name" value="VACUOLAR BASIC AMINO ACID TRANSPORTER 4"/>
    <property type="match status" value="1"/>
</dbReference>
<dbReference type="SUPFAM" id="SSF103473">
    <property type="entry name" value="MFS general substrate transporter"/>
    <property type="match status" value="1"/>
</dbReference>
<evidence type="ECO:0000313" key="10">
    <source>
        <dbReference type="EMBL" id="CAK9441294.1"/>
    </source>
</evidence>
<dbReference type="CDD" id="cd17502">
    <property type="entry name" value="MFS_Azr1_MDR_like"/>
    <property type="match status" value="1"/>
</dbReference>
<evidence type="ECO:0000256" key="4">
    <source>
        <dbReference type="ARBA" id="ARBA00022692"/>
    </source>
</evidence>
<dbReference type="PROSITE" id="PS50850">
    <property type="entry name" value="MFS"/>
    <property type="match status" value="1"/>
</dbReference>
<keyword evidence="11" id="KW-1185">Reference proteome</keyword>
<evidence type="ECO:0000256" key="8">
    <source>
        <dbReference type="SAM" id="Phobius"/>
    </source>
</evidence>
<feature type="transmembrane region" description="Helical" evidence="8">
    <location>
        <begin position="127"/>
        <end position="146"/>
    </location>
</feature>
<reference evidence="10 11" key="1">
    <citation type="submission" date="2024-03" db="EMBL/GenBank/DDBJ databases">
        <authorList>
            <person name="Brejova B."/>
        </authorList>
    </citation>
    <scope>NUCLEOTIDE SEQUENCE [LARGE SCALE GENOMIC DNA]</scope>
    <source>
        <strain evidence="10 11">CBS 14171</strain>
    </source>
</reference>
<keyword evidence="3" id="KW-0813">Transport</keyword>
<sequence>MPDKKDSHEHHHDLIPHLSPNIIHDPSAGTSGIIAGELAANERSLISQANLKSHSYGSIAPSDESTLAAAEENYAIDDPHGGYALPRAQLYTVVSCLFMASYLAALDATVVTTLLSLIASELHAVQNISWIATAYLLSSAAFQPIFGKISDIFGRRALLLGCSLLFGIGCMICVTDSLWWLVFGRFVTGIGGSGLTSIGTMTMSDLIPLRDRGLYQGLANIFFGLGSASGGIVGGLVADTLGWKWVFALQVPLALIVGLAIFFNLKLPAGSPGLGMHGEDIRQKLKRVDFLGSFCLISSLMLFLTAASMGGREIAYSSNSFLGLILSSFVLISAFVYVEAYVSAEPIIPIELLGNRTVLASSLTNWFYTMAVFTTLFYIPIYFTSVMSLTASQNGLRLVPNFLGVSCGSVGAGYYMKRTGKYYKLAVFSGILSILGVVKITLLTPQTPVWQQFILLIPSGLGYAAILTVTLLALIAAAPMKFQACTTSIQYTFRSTGSTLGVSIASAIFSNIVLQQLTRNVNAVVSDPKKAAKIIAKALDSTSYVNDAPEYVKGAIRSSYDAGCKGAFYFALLTIILGFVSSLFMREHKLHTSINRD</sequence>
<name>A0ABP0ZSQ1_9ASCO</name>
<gene>
    <name evidence="10" type="ORF">LODBEIA_P51630</name>
</gene>
<dbReference type="Pfam" id="PF07690">
    <property type="entry name" value="MFS_1"/>
    <property type="match status" value="1"/>
</dbReference>
<feature type="domain" description="Major facilitator superfamily (MFS) profile" evidence="9">
    <location>
        <begin position="93"/>
        <end position="590"/>
    </location>
</feature>
<evidence type="ECO:0000256" key="2">
    <source>
        <dbReference type="ARBA" id="ARBA00008335"/>
    </source>
</evidence>
<accession>A0ABP0ZSQ1</accession>
<feature type="transmembrane region" description="Helical" evidence="8">
    <location>
        <begin position="218"/>
        <end position="237"/>
    </location>
</feature>
<evidence type="ECO:0000256" key="1">
    <source>
        <dbReference type="ARBA" id="ARBA00004127"/>
    </source>
</evidence>
<dbReference type="Gene3D" id="1.20.1720.10">
    <property type="entry name" value="Multidrug resistance protein D"/>
    <property type="match status" value="1"/>
</dbReference>
<dbReference type="InterPro" id="IPR020846">
    <property type="entry name" value="MFS_dom"/>
</dbReference>
<feature type="compositionally biased region" description="Basic and acidic residues" evidence="7">
    <location>
        <begin position="1"/>
        <end position="15"/>
    </location>
</feature>
<feature type="transmembrane region" description="Helical" evidence="8">
    <location>
        <begin position="395"/>
        <end position="415"/>
    </location>
</feature>
<dbReference type="PANTHER" id="PTHR23501">
    <property type="entry name" value="MAJOR FACILITATOR SUPERFAMILY"/>
    <property type="match status" value="1"/>
</dbReference>
<dbReference type="InterPro" id="IPR036259">
    <property type="entry name" value="MFS_trans_sf"/>
</dbReference>
<feature type="region of interest" description="Disordered" evidence="7">
    <location>
        <begin position="1"/>
        <end position="21"/>
    </location>
</feature>
<dbReference type="Proteomes" id="UP001497383">
    <property type="component" value="Chromosome 6"/>
</dbReference>
<keyword evidence="6 8" id="KW-0472">Membrane</keyword>
<feature type="transmembrane region" description="Helical" evidence="8">
    <location>
        <begin position="499"/>
        <end position="518"/>
    </location>
</feature>
<comment type="similarity">
    <text evidence="2">Belongs to the major facilitator superfamily.</text>
</comment>
<keyword evidence="5 8" id="KW-1133">Transmembrane helix</keyword>
<evidence type="ECO:0000256" key="5">
    <source>
        <dbReference type="ARBA" id="ARBA00022989"/>
    </source>
</evidence>